<reference evidence="1 2" key="1">
    <citation type="submission" date="2022-03" db="EMBL/GenBank/DDBJ databases">
        <authorList>
            <person name="Nunn A."/>
            <person name="Chopra R."/>
            <person name="Nunn A."/>
            <person name="Contreras Garrido A."/>
        </authorList>
    </citation>
    <scope>NUCLEOTIDE SEQUENCE [LARGE SCALE GENOMIC DNA]</scope>
</reference>
<evidence type="ECO:0000313" key="2">
    <source>
        <dbReference type="Proteomes" id="UP000836841"/>
    </source>
</evidence>
<dbReference type="Proteomes" id="UP000836841">
    <property type="component" value="Chromosome 5"/>
</dbReference>
<name>A0AAU9SKJ3_THLAR</name>
<proteinExistence type="predicted"/>
<keyword evidence="2" id="KW-1185">Reference proteome</keyword>
<dbReference type="AlphaFoldDB" id="A0AAU9SKJ3"/>
<sequence>MNEQRSKFYLSHHFTLYSQTKEYGISDSTCVVAATLENGAGEPSLKDVGRIGCSLLLQKQLHHVESFFLLRDVGRIGCSLLVLHVPGLSYSVSDGTRTPIT</sequence>
<organism evidence="1 2">
    <name type="scientific">Thlaspi arvense</name>
    <name type="common">Field penny-cress</name>
    <dbReference type="NCBI Taxonomy" id="13288"/>
    <lineage>
        <taxon>Eukaryota</taxon>
        <taxon>Viridiplantae</taxon>
        <taxon>Streptophyta</taxon>
        <taxon>Embryophyta</taxon>
        <taxon>Tracheophyta</taxon>
        <taxon>Spermatophyta</taxon>
        <taxon>Magnoliopsida</taxon>
        <taxon>eudicotyledons</taxon>
        <taxon>Gunneridae</taxon>
        <taxon>Pentapetalae</taxon>
        <taxon>rosids</taxon>
        <taxon>malvids</taxon>
        <taxon>Brassicales</taxon>
        <taxon>Brassicaceae</taxon>
        <taxon>Thlaspideae</taxon>
        <taxon>Thlaspi</taxon>
    </lineage>
</organism>
<gene>
    <name evidence="1" type="ORF">TAV2_LOCUS18058</name>
</gene>
<protein>
    <submittedName>
        <fullName evidence="1">Uncharacterized protein</fullName>
    </submittedName>
</protein>
<evidence type="ECO:0000313" key="1">
    <source>
        <dbReference type="EMBL" id="CAH2065374.1"/>
    </source>
</evidence>
<dbReference type="EMBL" id="OU466861">
    <property type="protein sequence ID" value="CAH2065374.1"/>
    <property type="molecule type" value="Genomic_DNA"/>
</dbReference>
<accession>A0AAU9SKJ3</accession>